<name>A0A975NIZ9_9BRAD</name>
<proteinExistence type="predicted"/>
<dbReference type="KEGG" id="bsei:KMZ68_13365"/>
<dbReference type="AlphaFoldDB" id="A0A975NIZ9"/>
<gene>
    <name evidence="2" type="ORF">KMZ68_13365</name>
</gene>
<accession>A0A975NIZ9</accession>
<dbReference type="Proteomes" id="UP000680805">
    <property type="component" value="Chromosome"/>
</dbReference>
<sequence length="85" mass="9130">MCSPAGVIAQSPLHTQPNQKEKQKLAEQIAAEGLNCPRVGVVDDAGKDDRGTMIRIHCRSLNGSASWDVRGIAAKGTDGLRFEAW</sequence>
<evidence type="ECO:0000313" key="2">
    <source>
        <dbReference type="EMBL" id="QWG16043.1"/>
    </source>
</evidence>
<evidence type="ECO:0000256" key="1">
    <source>
        <dbReference type="SAM" id="MobiDB-lite"/>
    </source>
</evidence>
<evidence type="ECO:0000313" key="3">
    <source>
        <dbReference type="Proteomes" id="UP000680805"/>
    </source>
</evidence>
<feature type="region of interest" description="Disordered" evidence="1">
    <location>
        <begin position="1"/>
        <end position="23"/>
    </location>
</feature>
<dbReference type="EMBL" id="CP076135">
    <property type="protein sequence ID" value="QWG16043.1"/>
    <property type="molecule type" value="Genomic_DNA"/>
</dbReference>
<protein>
    <submittedName>
        <fullName evidence="2">Uncharacterized protein</fullName>
    </submittedName>
</protein>
<reference evidence="2" key="1">
    <citation type="submission" date="2021-06" db="EMBL/GenBank/DDBJ databases">
        <title>Bradyrhizobium sp. S2-11-2 Genome sequencing.</title>
        <authorList>
            <person name="Jin L."/>
        </authorList>
    </citation>
    <scope>NUCLEOTIDE SEQUENCE</scope>
    <source>
        <strain evidence="2">S2-11-2</strain>
    </source>
</reference>
<dbReference type="RefSeq" id="WP_215611783.1">
    <property type="nucleotide sequence ID" value="NZ_CP076135.1"/>
</dbReference>
<organism evidence="2 3">
    <name type="scientific">Bradyrhizobium sediminis</name>
    <dbReference type="NCBI Taxonomy" id="2840469"/>
    <lineage>
        <taxon>Bacteria</taxon>
        <taxon>Pseudomonadati</taxon>
        <taxon>Pseudomonadota</taxon>
        <taxon>Alphaproteobacteria</taxon>
        <taxon>Hyphomicrobiales</taxon>
        <taxon>Nitrobacteraceae</taxon>
        <taxon>Bradyrhizobium</taxon>
    </lineage>
</organism>